<reference evidence="2 3" key="1">
    <citation type="journal article" date="2017" name="Nat. Commun.">
        <title>Genome assembly with in vitro proximity ligation data and whole-genome triplication in lettuce.</title>
        <authorList>
            <person name="Reyes-Chin-Wo S."/>
            <person name="Wang Z."/>
            <person name="Yang X."/>
            <person name="Kozik A."/>
            <person name="Arikit S."/>
            <person name="Song C."/>
            <person name="Xia L."/>
            <person name="Froenicke L."/>
            <person name="Lavelle D.O."/>
            <person name="Truco M.J."/>
            <person name="Xia R."/>
            <person name="Zhu S."/>
            <person name="Xu C."/>
            <person name="Xu H."/>
            <person name="Xu X."/>
            <person name="Cox K."/>
            <person name="Korf I."/>
            <person name="Meyers B.C."/>
            <person name="Michelmore R.W."/>
        </authorList>
    </citation>
    <scope>NUCLEOTIDE SEQUENCE [LARGE SCALE GENOMIC DNA]</scope>
    <source>
        <strain evidence="3">cv. Salinas</strain>
        <tissue evidence="2">Seedlings</tissue>
    </source>
</reference>
<evidence type="ECO:0000256" key="1">
    <source>
        <dbReference type="SAM" id="MobiDB-lite"/>
    </source>
</evidence>
<accession>A0A9R1XCB0</accession>
<feature type="region of interest" description="Disordered" evidence="1">
    <location>
        <begin position="1"/>
        <end position="28"/>
    </location>
</feature>
<evidence type="ECO:0000313" key="2">
    <source>
        <dbReference type="EMBL" id="KAJ0209035.1"/>
    </source>
</evidence>
<evidence type="ECO:0000313" key="3">
    <source>
        <dbReference type="Proteomes" id="UP000235145"/>
    </source>
</evidence>
<dbReference type="Proteomes" id="UP000235145">
    <property type="component" value="Unassembled WGS sequence"/>
</dbReference>
<keyword evidence="3" id="KW-1185">Reference proteome</keyword>
<organism evidence="2 3">
    <name type="scientific">Lactuca sativa</name>
    <name type="common">Garden lettuce</name>
    <dbReference type="NCBI Taxonomy" id="4236"/>
    <lineage>
        <taxon>Eukaryota</taxon>
        <taxon>Viridiplantae</taxon>
        <taxon>Streptophyta</taxon>
        <taxon>Embryophyta</taxon>
        <taxon>Tracheophyta</taxon>
        <taxon>Spermatophyta</taxon>
        <taxon>Magnoliopsida</taxon>
        <taxon>eudicotyledons</taxon>
        <taxon>Gunneridae</taxon>
        <taxon>Pentapetalae</taxon>
        <taxon>asterids</taxon>
        <taxon>campanulids</taxon>
        <taxon>Asterales</taxon>
        <taxon>Asteraceae</taxon>
        <taxon>Cichorioideae</taxon>
        <taxon>Cichorieae</taxon>
        <taxon>Lactucinae</taxon>
        <taxon>Lactuca</taxon>
    </lineage>
</organism>
<protein>
    <submittedName>
        <fullName evidence="2">Uncharacterized protein</fullName>
    </submittedName>
</protein>
<proteinExistence type="predicted"/>
<gene>
    <name evidence="2" type="ORF">LSAT_V11C400186260</name>
</gene>
<feature type="region of interest" description="Disordered" evidence="1">
    <location>
        <begin position="326"/>
        <end position="350"/>
    </location>
</feature>
<name>A0A9R1XCB0_LACSA</name>
<dbReference type="EMBL" id="NBSK02000004">
    <property type="protein sequence ID" value="KAJ0209035.1"/>
    <property type="molecule type" value="Genomic_DNA"/>
</dbReference>
<comment type="caution">
    <text evidence="2">The sequence shown here is derived from an EMBL/GenBank/DDBJ whole genome shotgun (WGS) entry which is preliminary data.</text>
</comment>
<sequence length="350" mass="39334">MLSPLRDRKIRPGTQHMHSDDIRPSTQHMHSTMIIYSPKVKDSEEISLITGVDHNINGLELFMNGFSPKNPKQPSSSSSSSSSFSLQYLRVIHRDVITEFWKNALINKLGADGAGTVELMVKGTQVTIFEQVIREVLEFGDASAFPIEYSADQVKEVLEKMCYEGTYPPTIKKLLPPYWRKFVEVEDTHAVSSINFEVAEEHVAPKPKFQFAFEEIENLSELQGSLPKQFLLILNNPSESYLEDSAHTLLPRKRKRRDPRPGVLITDSVQKTSTPIEPDSMAQNIQGPFTEFSPVIQEMSSPIPEPTSMDQDFQSPIVEEEVLPLEGAQASGSSFETPCAGHFQRQKQVA</sequence>
<dbReference type="AlphaFoldDB" id="A0A9R1XCB0"/>